<protein>
    <submittedName>
        <fullName evidence="4">Methyltransferase domain-containing protein</fullName>
    </submittedName>
</protein>
<evidence type="ECO:0000256" key="1">
    <source>
        <dbReference type="ARBA" id="ARBA00022603"/>
    </source>
</evidence>
<dbReference type="AlphaFoldDB" id="A0A1M4U286"/>
<dbReference type="RefSeq" id="WP_072955002.1">
    <property type="nucleotide sequence ID" value="NZ_FQUH01000001.1"/>
</dbReference>
<dbReference type="GO" id="GO:0008168">
    <property type="term" value="F:methyltransferase activity"/>
    <property type="evidence" value="ECO:0007669"/>
    <property type="project" value="UniProtKB-KW"/>
</dbReference>
<keyword evidence="1 4" id="KW-0489">Methyltransferase</keyword>
<dbReference type="PANTHER" id="PTHR43861">
    <property type="entry name" value="TRANS-ACONITATE 2-METHYLTRANSFERASE-RELATED"/>
    <property type="match status" value="1"/>
</dbReference>
<evidence type="ECO:0000313" key="5">
    <source>
        <dbReference type="Proteomes" id="UP000184159"/>
    </source>
</evidence>
<gene>
    <name evidence="4" type="ORF">SAMN02745781_00452</name>
</gene>
<dbReference type="CDD" id="cd02440">
    <property type="entry name" value="AdoMet_MTases"/>
    <property type="match status" value="1"/>
</dbReference>
<dbReference type="Proteomes" id="UP000184159">
    <property type="component" value="Unassembled WGS sequence"/>
</dbReference>
<organism evidence="4 5">
    <name type="scientific">Vibrio gazogenes DSM 21264 = NBRC 103151</name>
    <dbReference type="NCBI Taxonomy" id="1123492"/>
    <lineage>
        <taxon>Bacteria</taxon>
        <taxon>Pseudomonadati</taxon>
        <taxon>Pseudomonadota</taxon>
        <taxon>Gammaproteobacteria</taxon>
        <taxon>Vibrionales</taxon>
        <taxon>Vibrionaceae</taxon>
        <taxon>Vibrio</taxon>
    </lineage>
</organism>
<dbReference type="Pfam" id="PF13649">
    <property type="entry name" value="Methyltransf_25"/>
    <property type="match status" value="1"/>
</dbReference>
<dbReference type="InterPro" id="IPR041698">
    <property type="entry name" value="Methyltransf_25"/>
</dbReference>
<keyword evidence="5" id="KW-1185">Reference proteome</keyword>
<dbReference type="PANTHER" id="PTHR43861:SF1">
    <property type="entry name" value="TRANS-ACONITATE 2-METHYLTRANSFERASE"/>
    <property type="match status" value="1"/>
</dbReference>
<proteinExistence type="predicted"/>
<dbReference type="Gene3D" id="3.40.50.150">
    <property type="entry name" value="Vaccinia Virus protein VP39"/>
    <property type="match status" value="1"/>
</dbReference>
<sequence length="270" mass="30533">MTTVNDKNIHVWNAWVPIHVRSDFYAMDEFKKNPDSLKALDKQLLGDLQGKEVLHLQCHFGQDTLSLAHAGAHVTGVDYSPEAIKTATALSAELNIPANFVCQDVLALQLDQKFDIIYTSYGVINWLSDLNQWAQVIRRHLKEDGRLVMVEFHPFLNILDDEFTGIGYDYCHQGGAIAFKDQKSYVNSPDDHGLYTTYEYLHALSDVSNALTHAGIIFEMAEYPYSNYNCFPNLYEVTEGSGTYRHPWNIPMMFSIVGHLIGNCSTPPPQ</sequence>
<evidence type="ECO:0000256" key="2">
    <source>
        <dbReference type="ARBA" id="ARBA00022679"/>
    </source>
</evidence>
<accession>A0A1M4U286</accession>
<dbReference type="InterPro" id="IPR029063">
    <property type="entry name" value="SAM-dependent_MTases_sf"/>
</dbReference>
<dbReference type="GO" id="GO:0032259">
    <property type="term" value="P:methylation"/>
    <property type="evidence" value="ECO:0007669"/>
    <property type="project" value="UniProtKB-KW"/>
</dbReference>
<feature type="domain" description="Methyltransferase" evidence="3">
    <location>
        <begin position="53"/>
        <end position="145"/>
    </location>
</feature>
<dbReference type="SUPFAM" id="SSF53335">
    <property type="entry name" value="S-adenosyl-L-methionine-dependent methyltransferases"/>
    <property type="match status" value="1"/>
</dbReference>
<evidence type="ECO:0000313" key="4">
    <source>
        <dbReference type="EMBL" id="SHE50818.1"/>
    </source>
</evidence>
<reference evidence="5" key="1">
    <citation type="submission" date="2016-11" db="EMBL/GenBank/DDBJ databases">
        <authorList>
            <person name="Varghese N."/>
            <person name="Submissions S."/>
        </authorList>
    </citation>
    <scope>NUCLEOTIDE SEQUENCE [LARGE SCALE GENOMIC DNA]</scope>
    <source>
        <strain evidence="5">DSM 21264</strain>
    </source>
</reference>
<name>A0A1M4U286_VIBGA</name>
<evidence type="ECO:0000259" key="3">
    <source>
        <dbReference type="Pfam" id="PF13649"/>
    </source>
</evidence>
<dbReference type="EMBL" id="FQUH01000001">
    <property type="protein sequence ID" value="SHE50818.1"/>
    <property type="molecule type" value="Genomic_DNA"/>
</dbReference>
<keyword evidence="2 4" id="KW-0808">Transferase</keyword>